<gene>
    <name evidence="3" type="ORF">CFX0092_B0496</name>
</gene>
<keyword evidence="2" id="KW-0732">Signal</keyword>
<evidence type="ECO:0000256" key="1">
    <source>
        <dbReference type="SAM" id="MobiDB-lite"/>
    </source>
</evidence>
<evidence type="ECO:0000256" key="2">
    <source>
        <dbReference type="SAM" id="SignalP"/>
    </source>
</evidence>
<feature type="region of interest" description="Disordered" evidence="1">
    <location>
        <begin position="28"/>
        <end position="66"/>
    </location>
</feature>
<feature type="compositionally biased region" description="Low complexity" evidence="1">
    <location>
        <begin position="28"/>
        <end position="60"/>
    </location>
</feature>
<evidence type="ECO:0000313" key="4">
    <source>
        <dbReference type="Proteomes" id="UP000215027"/>
    </source>
</evidence>
<feature type="signal peptide" evidence="2">
    <location>
        <begin position="1"/>
        <end position="24"/>
    </location>
</feature>
<sequence>MMRRYLLWSTAMLATLLLSVCGQVVPTTEPPEATSAPSVATATTAPTAPATAEPAATTEPTPQPPAATRVGAEYVLLLPREAAVPAGWAMNAAPAFETRQPQPGDTYRFACLDLPARSIGVASVGYRHLEGLPSVFVEYVVYPSAEDAAAALADMQRATVECPTFTIGQGDGATTAAFAPLDFPAYGDAGFAAALNTTAPDSDELLTHMIKIRHGHVIAGISHATYAAAGPPDAALSETLAALIGGNLEGGSGE</sequence>
<organism evidence="3 4">
    <name type="scientific">Candidatus Promineifilum breve</name>
    <dbReference type="NCBI Taxonomy" id="1806508"/>
    <lineage>
        <taxon>Bacteria</taxon>
        <taxon>Bacillati</taxon>
        <taxon>Chloroflexota</taxon>
        <taxon>Ardenticatenia</taxon>
        <taxon>Candidatus Promineifilales</taxon>
        <taxon>Candidatus Promineifilaceae</taxon>
        <taxon>Candidatus Promineifilum</taxon>
    </lineage>
</organism>
<dbReference type="EMBL" id="LN890656">
    <property type="protein sequence ID" value="CUS06030.1"/>
    <property type="molecule type" value="Genomic_DNA"/>
</dbReference>
<proteinExistence type="predicted"/>
<dbReference type="KEGG" id="pbf:CFX0092_B0496"/>
<accession>A0A160TAA8</accession>
<feature type="chain" id="PRO_5007820144" description="PknH-like extracellular domain-containing protein" evidence="2">
    <location>
        <begin position="25"/>
        <end position="254"/>
    </location>
</feature>
<reference evidence="3" key="1">
    <citation type="submission" date="2016-01" db="EMBL/GenBank/DDBJ databases">
        <authorList>
            <person name="Mcilroy J.S."/>
            <person name="Karst M S."/>
            <person name="Albertsen M."/>
        </authorList>
    </citation>
    <scope>NUCLEOTIDE SEQUENCE</scope>
    <source>
        <strain evidence="3">Cfx-K</strain>
    </source>
</reference>
<dbReference type="AlphaFoldDB" id="A0A160TAA8"/>
<dbReference type="RefSeq" id="WP_157913349.1">
    <property type="nucleotide sequence ID" value="NZ_LN890656.1"/>
</dbReference>
<name>A0A160TAA8_9CHLR</name>
<dbReference type="Proteomes" id="UP000215027">
    <property type="component" value="Chromosome II"/>
</dbReference>
<keyword evidence="4" id="KW-1185">Reference proteome</keyword>
<evidence type="ECO:0000313" key="3">
    <source>
        <dbReference type="EMBL" id="CUS06030.1"/>
    </source>
</evidence>
<protein>
    <recommendedName>
        <fullName evidence="5">PknH-like extracellular domain-containing protein</fullName>
    </recommendedName>
</protein>
<evidence type="ECO:0008006" key="5">
    <source>
        <dbReference type="Google" id="ProtNLM"/>
    </source>
</evidence>